<comment type="caution">
    <text evidence="2">The sequence shown here is derived from an EMBL/GenBank/DDBJ whole genome shotgun (WGS) entry which is preliminary data.</text>
</comment>
<evidence type="ECO:0000313" key="2">
    <source>
        <dbReference type="EMBL" id="KAJ8897641.1"/>
    </source>
</evidence>
<feature type="compositionally biased region" description="Polar residues" evidence="1">
    <location>
        <begin position="83"/>
        <end position="102"/>
    </location>
</feature>
<organism evidence="2 3">
    <name type="scientific">Dryococelus australis</name>
    <dbReference type="NCBI Taxonomy" id="614101"/>
    <lineage>
        <taxon>Eukaryota</taxon>
        <taxon>Metazoa</taxon>
        <taxon>Ecdysozoa</taxon>
        <taxon>Arthropoda</taxon>
        <taxon>Hexapoda</taxon>
        <taxon>Insecta</taxon>
        <taxon>Pterygota</taxon>
        <taxon>Neoptera</taxon>
        <taxon>Polyneoptera</taxon>
        <taxon>Phasmatodea</taxon>
        <taxon>Verophasmatodea</taxon>
        <taxon>Anareolatae</taxon>
        <taxon>Phasmatidae</taxon>
        <taxon>Eurycanthinae</taxon>
        <taxon>Dryococelus</taxon>
    </lineage>
</organism>
<protein>
    <submittedName>
        <fullName evidence="2">Uncharacterized protein</fullName>
    </submittedName>
</protein>
<feature type="compositionally biased region" description="Polar residues" evidence="1">
    <location>
        <begin position="225"/>
        <end position="236"/>
    </location>
</feature>
<name>A0ABQ9ILV0_9NEOP</name>
<dbReference type="Proteomes" id="UP001159363">
    <property type="component" value="Chromosome 1"/>
</dbReference>
<feature type="region of interest" description="Disordered" evidence="1">
    <location>
        <begin position="207"/>
        <end position="236"/>
    </location>
</feature>
<evidence type="ECO:0000313" key="3">
    <source>
        <dbReference type="Proteomes" id="UP001159363"/>
    </source>
</evidence>
<gene>
    <name evidence="2" type="ORF">PR048_002990</name>
</gene>
<sequence length="308" mass="33543">MVITYVEVSNSLPFHRYLDKLMGTSFFHESHFQGLLERVRERGRANVAQRVADQVSRLFYDSNHDCRTALTVGDPGSAPEDSGLSSTELSTKDSNGSSGNESFTSGAFFVSENLVSLERRVTAAANQNKMDIDDVENTRTASAIPNGHGESPEAVKSPTSPPVVVSNSHVCVKLCSLIKAQLVKAHAEVTRRFGGHQGQMTLSEAFKTHSPVEETEEENTAPTTVLASSEDTGGQTQPLLEKVKDGIMDVFNVIVRLKTNTVPNGDEVVEEVKEDAPVSSTATSEELPVVREYGEGKFANFIIYKSYL</sequence>
<feature type="region of interest" description="Disordered" evidence="1">
    <location>
        <begin position="70"/>
        <end position="102"/>
    </location>
</feature>
<proteinExistence type="predicted"/>
<evidence type="ECO:0000256" key="1">
    <source>
        <dbReference type="SAM" id="MobiDB-lite"/>
    </source>
</evidence>
<dbReference type="EMBL" id="JARBHB010000001">
    <property type="protein sequence ID" value="KAJ8897641.1"/>
    <property type="molecule type" value="Genomic_DNA"/>
</dbReference>
<reference evidence="2 3" key="1">
    <citation type="submission" date="2023-02" db="EMBL/GenBank/DDBJ databases">
        <title>LHISI_Scaffold_Assembly.</title>
        <authorList>
            <person name="Stuart O.P."/>
            <person name="Cleave R."/>
            <person name="Magrath M.J.L."/>
            <person name="Mikheyev A.S."/>
        </authorList>
    </citation>
    <scope>NUCLEOTIDE SEQUENCE [LARGE SCALE GENOMIC DNA]</scope>
    <source>
        <strain evidence="2">Daus_M_001</strain>
        <tissue evidence="2">Leg muscle</tissue>
    </source>
</reference>
<feature type="region of interest" description="Disordered" evidence="1">
    <location>
        <begin position="140"/>
        <end position="161"/>
    </location>
</feature>
<accession>A0ABQ9ILV0</accession>
<keyword evidence="3" id="KW-1185">Reference proteome</keyword>